<evidence type="ECO:0000256" key="3">
    <source>
        <dbReference type="ARBA" id="ARBA00023163"/>
    </source>
</evidence>
<dbReference type="EMBL" id="JADFUA010000001">
    <property type="protein sequence ID" value="MBE9608164.1"/>
    <property type="molecule type" value="Genomic_DNA"/>
</dbReference>
<evidence type="ECO:0000313" key="6">
    <source>
        <dbReference type="Proteomes" id="UP000604481"/>
    </source>
</evidence>
<protein>
    <submittedName>
        <fullName evidence="5">Helix-turn-helix domain-containing protein</fullName>
    </submittedName>
</protein>
<dbReference type="Gene3D" id="1.10.1660.10">
    <property type="match status" value="1"/>
</dbReference>
<organism evidence="5 6">
    <name type="scientific">Chitinilyticum piscinae</name>
    <dbReference type="NCBI Taxonomy" id="2866724"/>
    <lineage>
        <taxon>Bacteria</taxon>
        <taxon>Pseudomonadati</taxon>
        <taxon>Pseudomonadota</taxon>
        <taxon>Betaproteobacteria</taxon>
        <taxon>Neisseriales</taxon>
        <taxon>Chitinibacteraceae</taxon>
        <taxon>Chitinilyticum</taxon>
    </lineage>
</organism>
<dbReference type="Pfam" id="PF09278">
    <property type="entry name" value="MerR-DNA-bind"/>
    <property type="match status" value="1"/>
</dbReference>
<sequence length="138" mass="15271">MRELSTKQLADASGVNGETIRYYERIGLLPEPPRTGNGYRRYGQDAVTRLGFIRRARELGFALDDIRSLLELAAHPDAPCRDADALVQRQLAAVEARIRDLQALQAALQSLAGCNSTAAAHCRLLEALDQRDCPDCRH</sequence>
<keyword evidence="2" id="KW-0238">DNA-binding</keyword>
<evidence type="ECO:0000256" key="1">
    <source>
        <dbReference type="ARBA" id="ARBA00023015"/>
    </source>
</evidence>
<dbReference type="PROSITE" id="PS50937">
    <property type="entry name" value="HTH_MERR_2"/>
    <property type="match status" value="1"/>
</dbReference>
<dbReference type="PANTHER" id="PTHR30204:SF92">
    <property type="entry name" value="HTH-TYPE TRANSCRIPTIONAL REGULATOR ZNTR"/>
    <property type="match status" value="1"/>
</dbReference>
<dbReference type="InterPro" id="IPR000551">
    <property type="entry name" value="MerR-type_HTH_dom"/>
</dbReference>
<dbReference type="PANTHER" id="PTHR30204">
    <property type="entry name" value="REDOX-CYCLING DRUG-SENSING TRANSCRIPTIONAL ACTIVATOR SOXR"/>
    <property type="match status" value="1"/>
</dbReference>
<accession>A0A8J7K9I2</accession>
<dbReference type="InterPro" id="IPR047057">
    <property type="entry name" value="MerR_fam"/>
</dbReference>
<keyword evidence="1" id="KW-0805">Transcription regulation</keyword>
<dbReference type="Pfam" id="PF00376">
    <property type="entry name" value="MerR"/>
    <property type="match status" value="1"/>
</dbReference>
<dbReference type="SUPFAM" id="SSF46955">
    <property type="entry name" value="Putative DNA-binding domain"/>
    <property type="match status" value="1"/>
</dbReference>
<keyword evidence="6" id="KW-1185">Reference proteome</keyword>
<name>A0A8J7K9I2_9NEIS</name>
<evidence type="ECO:0000313" key="5">
    <source>
        <dbReference type="EMBL" id="MBE9608164.1"/>
    </source>
</evidence>
<gene>
    <name evidence="5" type="ORF">INR99_02270</name>
</gene>
<feature type="domain" description="HTH merR-type" evidence="4">
    <location>
        <begin position="3"/>
        <end position="72"/>
    </location>
</feature>
<evidence type="ECO:0000259" key="4">
    <source>
        <dbReference type="PROSITE" id="PS50937"/>
    </source>
</evidence>
<reference evidence="5 6" key="1">
    <citation type="submission" date="2020-10" db="EMBL/GenBank/DDBJ databases">
        <title>The genome sequence of Chitinilyticum litopenaei 4Y14.</title>
        <authorList>
            <person name="Liu Y."/>
        </authorList>
    </citation>
    <scope>NUCLEOTIDE SEQUENCE [LARGE SCALE GENOMIC DNA]</scope>
    <source>
        <strain evidence="5 6">4Y14</strain>
    </source>
</reference>
<dbReference type="GO" id="GO:0003677">
    <property type="term" value="F:DNA binding"/>
    <property type="evidence" value="ECO:0007669"/>
    <property type="project" value="UniProtKB-KW"/>
</dbReference>
<comment type="caution">
    <text evidence="5">The sequence shown here is derived from an EMBL/GenBank/DDBJ whole genome shotgun (WGS) entry which is preliminary data.</text>
</comment>
<proteinExistence type="predicted"/>
<dbReference type="InterPro" id="IPR015358">
    <property type="entry name" value="Tscrpt_reg_MerR_DNA-bd"/>
</dbReference>
<dbReference type="RefSeq" id="WP_194114663.1">
    <property type="nucleotide sequence ID" value="NZ_JADFUA010000001.1"/>
</dbReference>
<keyword evidence="3" id="KW-0804">Transcription</keyword>
<dbReference type="Proteomes" id="UP000604481">
    <property type="component" value="Unassembled WGS sequence"/>
</dbReference>
<dbReference type="PRINTS" id="PR00040">
    <property type="entry name" value="HTHMERR"/>
</dbReference>
<dbReference type="InterPro" id="IPR009061">
    <property type="entry name" value="DNA-bd_dom_put_sf"/>
</dbReference>
<dbReference type="AlphaFoldDB" id="A0A8J7K9I2"/>
<dbReference type="GO" id="GO:0003700">
    <property type="term" value="F:DNA-binding transcription factor activity"/>
    <property type="evidence" value="ECO:0007669"/>
    <property type="project" value="InterPro"/>
</dbReference>
<dbReference type="SMART" id="SM00422">
    <property type="entry name" value="HTH_MERR"/>
    <property type="match status" value="1"/>
</dbReference>
<dbReference type="CDD" id="cd04785">
    <property type="entry name" value="HTH_CadR-PbrR-like"/>
    <property type="match status" value="1"/>
</dbReference>
<evidence type="ECO:0000256" key="2">
    <source>
        <dbReference type="ARBA" id="ARBA00023125"/>
    </source>
</evidence>